<proteinExistence type="inferred from homology"/>
<dbReference type="InterPro" id="IPR029056">
    <property type="entry name" value="Ribokinase-like"/>
</dbReference>
<name>A0A6J7IBA8_9ZZZZ</name>
<keyword evidence="2" id="KW-0808">Transferase</keyword>
<evidence type="ECO:0000256" key="5">
    <source>
        <dbReference type="ARBA" id="ARBA00022840"/>
    </source>
</evidence>
<evidence type="ECO:0000256" key="1">
    <source>
        <dbReference type="ARBA" id="ARBA00010688"/>
    </source>
</evidence>
<evidence type="ECO:0000313" key="7">
    <source>
        <dbReference type="EMBL" id="CAB4927804.1"/>
    </source>
</evidence>
<dbReference type="Gene3D" id="3.40.1190.20">
    <property type="match status" value="1"/>
</dbReference>
<evidence type="ECO:0000256" key="2">
    <source>
        <dbReference type="ARBA" id="ARBA00022679"/>
    </source>
</evidence>
<dbReference type="SUPFAM" id="SSF53613">
    <property type="entry name" value="Ribokinase-like"/>
    <property type="match status" value="1"/>
</dbReference>
<dbReference type="PANTHER" id="PTHR43085:SF1">
    <property type="entry name" value="PSEUDOURIDINE KINASE-RELATED"/>
    <property type="match status" value="1"/>
</dbReference>
<dbReference type="Pfam" id="PF00294">
    <property type="entry name" value="PfkB"/>
    <property type="match status" value="1"/>
</dbReference>
<gene>
    <name evidence="7" type="ORF">UFOPK3772_00065</name>
</gene>
<dbReference type="PANTHER" id="PTHR43085">
    <property type="entry name" value="HEXOKINASE FAMILY MEMBER"/>
    <property type="match status" value="1"/>
</dbReference>
<keyword evidence="3" id="KW-0547">Nucleotide-binding</keyword>
<dbReference type="PROSITE" id="PS00584">
    <property type="entry name" value="PFKB_KINASES_2"/>
    <property type="match status" value="1"/>
</dbReference>
<protein>
    <submittedName>
        <fullName evidence="7">Unannotated protein</fullName>
    </submittedName>
</protein>
<feature type="domain" description="Carbohydrate kinase PfkB" evidence="6">
    <location>
        <begin position="26"/>
        <end position="319"/>
    </location>
</feature>
<evidence type="ECO:0000259" key="6">
    <source>
        <dbReference type="Pfam" id="PF00294"/>
    </source>
</evidence>
<dbReference type="InterPro" id="IPR002173">
    <property type="entry name" value="Carboh/pur_kinase_PfkB_CS"/>
</dbReference>
<dbReference type="AlphaFoldDB" id="A0A6J7IBA8"/>
<comment type="similarity">
    <text evidence="1">Belongs to the carbohydrate kinase PfkB family.</text>
</comment>
<evidence type="ECO:0000256" key="3">
    <source>
        <dbReference type="ARBA" id="ARBA00022741"/>
    </source>
</evidence>
<dbReference type="InterPro" id="IPR011611">
    <property type="entry name" value="PfkB_dom"/>
</dbReference>
<keyword evidence="5" id="KW-0067">ATP-binding</keyword>
<evidence type="ECO:0000256" key="4">
    <source>
        <dbReference type="ARBA" id="ARBA00022777"/>
    </source>
</evidence>
<sequence length="328" mass="33886">MVVEPLPLGRGSTHVRGNCTSVPLVITVVGEALIDIIVDPAGNVTSVVGGAPLNTARTIARLGVPSTFLGGVSTDAFGARIMRLLEADGVGYALGAQVDEPTTLAIAQIDADGAATYRFMMEGTSAAAVTPQAALAHVGPECSALHVGTLGLVLQPLADATAAVVAASPADRLVMVDPNCRPSVMTSSDVFDRTLRAVLERADVVKVSGDDLAFIYPSMEIHDAAVRLQRESGAVVLFTDGAKSVHVLTESDDVTLEVPRVVVVDTVGAGDSFSGGFLAQWQTRGLGRADVSNLDEVLSAARFGISVAGITCQRPGADPPHVQEIEVR</sequence>
<reference evidence="7" key="1">
    <citation type="submission" date="2020-05" db="EMBL/GenBank/DDBJ databases">
        <authorList>
            <person name="Chiriac C."/>
            <person name="Salcher M."/>
            <person name="Ghai R."/>
            <person name="Kavagutti S V."/>
        </authorList>
    </citation>
    <scope>NUCLEOTIDE SEQUENCE</scope>
</reference>
<dbReference type="InterPro" id="IPR050306">
    <property type="entry name" value="PfkB_Carbo_kinase"/>
</dbReference>
<organism evidence="7">
    <name type="scientific">freshwater metagenome</name>
    <dbReference type="NCBI Taxonomy" id="449393"/>
    <lineage>
        <taxon>unclassified sequences</taxon>
        <taxon>metagenomes</taxon>
        <taxon>ecological metagenomes</taxon>
    </lineage>
</organism>
<dbReference type="EMBL" id="CAFBNE010000001">
    <property type="protein sequence ID" value="CAB4927804.1"/>
    <property type="molecule type" value="Genomic_DNA"/>
</dbReference>
<keyword evidence="4" id="KW-0418">Kinase</keyword>
<dbReference type="GO" id="GO:0005524">
    <property type="term" value="F:ATP binding"/>
    <property type="evidence" value="ECO:0007669"/>
    <property type="project" value="UniProtKB-KW"/>
</dbReference>
<dbReference type="GO" id="GO:0016301">
    <property type="term" value="F:kinase activity"/>
    <property type="evidence" value="ECO:0007669"/>
    <property type="project" value="UniProtKB-KW"/>
</dbReference>
<accession>A0A6J7IBA8</accession>